<name>A0A1F7I6H8_9BACT</name>
<evidence type="ECO:0000313" key="2">
    <source>
        <dbReference type="Proteomes" id="UP000179024"/>
    </source>
</evidence>
<reference evidence="1 2" key="1">
    <citation type="journal article" date="2016" name="Nat. Commun.">
        <title>Thousands of microbial genomes shed light on interconnected biogeochemical processes in an aquifer system.</title>
        <authorList>
            <person name="Anantharaman K."/>
            <person name="Brown C.T."/>
            <person name="Hug L.A."/>
            <person name="Sharon I."/>
            <person name="Castelle C.J."/>
            <person name="Probst A.J."/>
            <person name="Thomas B.C."/>
            <person name="Singh A."/>
            <person name="Wilkins M.J."/>
            <person name="Karaoz U."/>
            <person name="Brodie E.L."/>
            <person name="Williams K.H."/>
            <person name="Hubbard S.S."/>
            <person name="Banfield J.F."/>
        </authorList>
    </citation>
    <scope>NUCLEOTIDE SEQUENCE [LARGE SCALE GENOMIC DNA]</scope>
</reference>
<organism evidence="1 2">
    <name type="scientific">Candidatus Roizmanbacteria bacterium RIFCSPHIGHO2_12_FULL_44_10</name>
    <dbReference type="NCBI Taxonomy" id="1802054"/>
    <lineage>
        <taxon>Bacteria</taxon>
        <taxon>Candidatus Roizmaniibacteriota</taxon>
    </lineage>
</organism>
<comment type="caution">
    <text evidence="1">The sequence shown here is derived from an EMBL/GenBank/DDBJ whole genome shotgun (WGS) entry which is preliminary data.</text>
</comment>
<sequence>MRVISALDIIKQIMIEVELPQPSFESMLVDIQMMHFKIRPLIGDITTLSEMDTEVITLLWRIGRIDEIIHASYDSLSDDDQDKLLDYLQHVELQAESDLRRALKQKNSHSKSTLKLEVFRELLNDSAVRN</sequence>
<protein>
    <submittedName>
        <fullName evidence="1">Uncharacterized protein</fullName>
    </submittedName>
</protein>
<proteinExistence type="predicted"/>
<accession>A0A1F7I6H8</accession>
<evidence type="ECO:0000313" key="1">
    <source>
        <dbReference type="EMBL" id="OGK38960.1"/>
    </source>
</evidence>
<dbReference type="Proteomes" id="UP000179024">
    <property type="component" value="Unassembled WGS sequence"/>
</dbReference>
<dbReference type="AlphaFoldDB" id="A0A1F7I6H8"/>
<gene>
    <name evidence="1" type="ORF">A3F34_00355</name>
</gene>
<dbReference type="EMBL" id="MGAE01000036">
    <property type="protein sequence ID" value="OGK38960.1"/>
    <property type="molecule type" value="Genomic_DNA"/>
</dbReference>